<accession>A0A422MP69</accession>
<proteinExistence type="predicted"/>
<feature type="region of interest" description="Disordered" evidence="1">
    <location>
        <begin position="22"/>
        <end position="65"/>
    </location>
</feature>
<reference evidence="2 3" key="1">
    <citation type="journal article" date="2018" name="BMC Genomics">
        <title>Genomic comparison of Trypanosoma conorhini and Trypanosoma rangeli to Trypanosoma cruzi strains of high and low virulence.</title>
        <authorList>
            <person name="Bradwell K.R."/>
            <person name="Koparde V.N."/>
            <person name="Matveyev A.V."/>
            <person name="Serrano M.G."/>
            <person name="Alves J.M."/>
            <person name="Parikh H."/>
            <person name="Huang B."/>
            <person name="Lee V."/>
            <person name="Espinosa-Alvarez O."/>
            <person name="Ortiz P.A."/>
            <person name="Costa-Martins A.G."/>
            <person name="Teixeira M.M."/>
            <person name="Buck G.A."/>
        </authorList>
    </citation>
    <scope>NUCLEOTIDE SEQUENCE [LARGE SCALE GENOMIC DNA]</scope>
    <source>
        <strain evidence="2 3">025E</strain>
    </source>
</reference>
<feature type="region of interest" description="Disordered" evidence="1">
    <location>
        <begin position="78"/>
        <end position="99"/>
    </location>
</feature>
<dbReference type="AlphaFoldDB" id="A0A422MP69"/>
<name>A0A422MP69_9TRYP</name>
<evidence type="ECO:0000313" key="2">
    <source>
        <dbReference type="EMBL" id="RNE95026.1"/>
    </source>
</evidence>
<evidence type="ECO:0000313" key="3">
    <source>
        <dbReference type="Proteomes" id="UP000284403"/>
    </source>
</evidence>
<evidence type="ECO:0000256" key="1">
    <source>
        <dbReference type="SAM" id="MobiDB-lite"/>
    </source>
</evidence>
<feature type="compositionally biased region" description="Gly residues" evidence="1">
    <location>
        <begin position="38"/>
        <end position="49"/>
    </location>
</feature>
<dbReference type="Proteomes" id="UP000284403">
    <property type="component" value="Unassembled WGS sequence"/>
</dbReference>
<gene>
    <name evidence="2" type="ORF">Tco025E_10227</name>
</gene>
<comment type="caution">
    <text evidence="2">The sequence shown here is derived from an EMBL/GenBank/DDBJ whole genome shotgun (WGS) entry which is preliminary data.</text>
</comment>
<sequence length="118" mass="11711">MGRFVVSPTCASCVAHASSLSAVKRAAHPSTRTEPGGVTPGGDGSGSFTGGLLHSSTAAPRHARKTVCQTPIHQSCAPPMLQAVRPPRRGGSGGNNATAAVSSEPLCLAVAGEGADPR</sequence>
<dbReference type="EMBL" id="MKKU01001547">
    <property type="protein sequence ID" value="RNE95026.1"/>
    <property type="molecule type" value="Genomic_DNA"/>
</dbReference>
<organism evidence="2 3">
    <name type="scientific">Trypanosoma conorhini</name>
    <dbReference type="NCBI Taxonomy" id="83891"/>
    <lineage>
        <taxon>Eukaryota</taxon>
        <taxon>Discoba</taxon>
        <taxon>Euglenozoa</taxon>
        <taxon>Kinetoplastea</taxon>
        <taxon>Metakinetoplastina</taxon>
        <taxon>Trypanosomatida</taxon>
        <taxon>Trypanosomatidae</taxon>
        <taxon>Trypanosoma</taxon>
    </lineage>
</organism>
<dbReference type="GeneID" id="40323838"/>
<dbReference type="RefSeq" id="XP_029222891.1">
    <property type="nucleotide sequence ID" value="XM_029377010.1"/>
</dbReference>
<keyword evidence="3" id="KW-1185">Reference proteome</keyword>
<protein>
    <submittedName>
        <fullName evidence="2">Uncharacterized protein</fullName>
    </submittedName>
</protein>